<reference evidence="1" key="1">
    <citation type="submission" date="2022-11" db="EMBL/GenBank/DDBJ databases">
        <title>Parathalassolutuus dongxingensis gen. nov., sp. nov., a novel member of family Oceanospirillaceae isolated from a coastal shrimp pond in Guangxi, China.</title>
        <authorList>
            <person name="Chen H."/>
        </authorList>
    </citation>
    <scope>NUCLEOTIDE SEQUENCE</scope>
    <source>
        <strain evidence="1">G-43</strain>
    </source>
</reference>
<gene>
    <name evidence="1" type="primary">csy2</name>
    <name evidence="1" type="ORF">OUO13_04870</name>
</gene>
<comment type="caution">
    <text evidence="1">The sequence shown here is derived from an EMBL/GenBank/DDBJ whole genome shotgun (WGS) entry which is preliminary data.</text>
</comment>
<dbReference type="EMBL" id="JAPNOA010000018">
    <property type="protein sequence ID" value="MCY0964510.1"/>
    <property type="molecule type" value="Genomic_DNA"/>
</dbReference>
<protein>
    <submittedName>
        <fullName evidence="1">Type I-F CRISPR-associated protein Csy2</fullName>
    </submittedName>
</protein>
<dbReference type="Pfam" id="PF09614">
    <property type="entry name" value="Cas_Csy2"/>
    <property type="match status" value="1"/>
</dbReference>
<evidence type="ECO:0000313" key="1">
    <source>
        <dbReference type="EMBL" id="MCY0964510.1"/>
    </source>
</evidence>
<accession>A0A9X3ED73</accession>
<dbReference type="NCBIfam" id="TIGR02565">
    <property type="entry name" value="cas_Csy2"/>
    <property type="match status" value="1"/>
</dbReference>
<keyword evidence="2" id="KW-1185">Reference proteome</keyword>
<dbReference type="Proteomes" id="UP001150830">
    <property type="component" value="Unassembled WGS sequence"/>
</dbReference>
<evidence type="ECO:0000313" key="2">
    <source>
        <dbReference type="Proteomes" id="UP001150830"/>
    </source>
</evidence>
<dbReference type="CDD" id="cd09736">
    <property type="entry name" value="Csy2_I-F"/>
    <property type="match status" value="1"/>
</dbReference>
<dbReference type="RefSeq" id="WP_283172727.1">
    <property type="nucleotide sequence ID" value="NZ_JAPNOA010000018.1"/>
</dbReference>
<organism evidence="1 2">
    <name type="scientific">Parathalassolituus penaei</name>
    <dbReference type="NCBI Taxonomy" id="2997323"/>
    <lineage>
        <taxon>Bacteria</taxon>
        <taxon>Pseudomonadati</taxon>
        <taxon>Pseudomonadota</taxon>
        <taxon>Gammaproteobacteria</taxon>
        <taxon>Oceanospirillales</taxon>
        <taxon>Oceanospirillaceae</taxon>
        <taxon>Parathalassolituus</taxon>
    </lineage>
</organism>
<proteinExistence type="predicted"/>
<sequence>MKHLLLLKNIRVENANAISGITWGFPAPTHFLGFVHALSRKCQARWGEHASLGGVGIICHSHQVQTQQPSGYEHVFALSRNPLVQDKKDTTKWIPAPFNEEGRMHMTVSLLVECEFNPLDLDLGDGMPEQRIRDLENWLLDKLVTQRLAGGTITHIERVRYWSVDADTDDGARFFRRQMLRLIPGFVLLDRSSLLTEHHQARQEQSPDTSLLDSWLDFVALCYQPEPVGLEEGEQPVPGETKAEWQRKAKPASGYLVPLSVGYQAISDLYEPGAVARARDNSVPFRFVESAYSIGEWCSPHRLQAPEQLLWRYRYSGDAYLCEIPDPALAVTETNASDEIDIPDSDFNSLDELY</sequence>
<dbReference type="InterPro" id="IPR013398">
    <property type="entry name" value="CRISPR-assoc_prot_Csy2"/>
</dbReference>
<dbReference type="AlphaFoldDB" id="A0A9X3ED73"/>
<name>A0A9X3ED73_9GAMM</name>